<name>A0AAW2GRE2_9HYME</name>
<feature type="region of interest" description="Disordered" evidence="1">
    <location>
        <begin position="1"/>
        <end position="25"/>
    </location>
</feature>
<feature type="transmembrane region" description="Helical" evidence="2">
    <location>
        <begin position="66"/>
        <end position="91"/>
    </location>
</feature>
<feature type="compositionally biased region" description="Basic and acidic residues" evidence="1">
    <location>
        <begin position="1"/>
        <end position="10"/>
    </location>
</feature>
<organism evidence="3 4">
    <name type="scientific">Cardiocondyla obscurior</name>
    <dbReference type="NCBI Taxonomy" id="286306"/>
    <lineage>
        <taxon>Eukaryota</taxon>
        <taxon>Metazoa</taxon>
        <taxon>Ecdysozoa</taxon>
        <taxon>Arthropoda</taxon>
        <taxon>Hexapoda</taxon>
        <taxon>Insecta</taxon>
        <taxon>Pterygota</taxon>
        <taxon>Neoptera</taxon>
        <taxon>Endopterygota</taxon>
        <taxon>Hymenoptera</taxon>
        <taxon>Apocrita</taxon>
        <taxon>Aculeata</taxon>
        <taxon>Formicoidea</taxon>
        <taxon>Formicidae</taxon>
        <taxon>Myrmicinae</taxon>
        <taxon>Cardiocondyla</taxon>
    </lineage>
</organism>
<protein>
    <submittedName>
        <fullName evidence="3">Uncharacterized protein</fullName>
    </submittedName>
</protein>
<keyword evidence="4" id="KW-1185">Reference proteome</keyword>
<evidence type="ECO:0000256" key="1">
    <source>
        <dbReference type="SAM" id="MobiDB-lite"/>
    </source>
</evidence>
<dbReference type="AlphaFoldDB" id="A0AAW2GRE2"/>
<feature type="compositionally biased region" description="Basic residues" evidence="1">
    <location>
        <begin position="11"/>
        <end position="24"/>
    </location>
</feature>
<comment type="caution">
    <text evidence="3">The sequence shown here is derived from an EMBL/GenBank/DDBJ whole genome shotgun (WGS) entry which is preliminary data.</text>
</comment>
<sequence length="92" mass="10427">MDRRKSQRDFSKRRKPSSNGRKKKNCEVAKLGPCLSSSQNISSLNNVENSNCFLGRDRRKRRLTGTYAKVLSTAAALYLLILTDNQIIVIII</sequence>
<evidence type="ECO:0000256" key="2">
    <source>
        <dbReference type="SAM" id="Phobius"/>
    </source>
</evidence>
<dbReference type="Proteomes" id="UP001430953">
    <property type="component" value="Unassembled WGS sequence"/>
</dbReference>
<reference evidence="3 4" key="1">
    <citation type="submission" date="2023-03" db="EMBL/GenBank/DDBJ databases">
        <title>High recombination rates correlate with genetic variation in Cardiocondyla obscurior ants.</title>
        <authorList>
            <person name="Errbii M."/>
        </authorList>
    </citation>
    <scope>NUCLEOTIDE SEQUENCE [LARGE SCALE GENOMIC DNA]</scope>
    <source>
        <strain evidence="3">Alpha-2009</strain>
        <tissue evidence="3">Whole body</tissue>
    </source>
</reference>
<gene>
    <name evidence="3" type="ORF">PUN28_001848</name>
</gene>
<dbReference type="EMBL" id="JADYXP020000002">
    <property type="protein sequence ID" value="KAL0129862.1"/>
    <property type="molecule type" value="Genomic_DNA"/>
</dbReference>
<evidence type="ECO:0000313" key="3">
    <source>
        <dbReference type="EMBL" id="KAL0129862.1"/>
    </source>
</evidence>
<proteinExistence type="predicted"/>
<keyword evidence="2" id="KW-1133">Transmembrane helix</keyword>
<evidence type="ECO:0000313" key="4">
    <source>
        <dbReference type="Proteomes" id="UP001430953"/>
    </source>
</evidence>
<keyword evidence="2" id="KW-0472">Membrane</keyword>
<keyword evidence="2" id="KW-0812">Transmembrane</keyword>
<accession>A0AAW2GRE2</accession>